<dbReference type="Proteomes" id="UP000033203">
    <property type="component" value="Unassembled WGS sequence"/>
</dbReference>
<organism evidence="3 4">
    <name type="scientific">Sphingomonas melonis</name>
    <dbReference type="NCBI Taxonomy" id="152682"/>
    <lineage>
        <taxon>Bacteria</taxon>
        <taxon>Pseudomonadati</taxon>
        <taxon>Pseudomonadota</taxon>
        <taxon>Alphaproteobacteria</taxon>
        <taxon>Sphingomonadales</taxon>
        <taxon>Sphingomonadaceae</taxon>
        <taxon>Sphingomonas</taxon>
    </lineage>
</organism>
<feature type="domain" description="Phosphatidic acid phosphatase type 2/haloperoxidase" evidence="2">
    <location>
        <begin position="121"/>
        <end position="230"/>
    </location>
</feature>
<dbReference type="InterPro" id="IPR000326">
    <property type="entry name" value="PAP2/HPO"/>
</dbReference>
<proteinExistence type="inferred from homology"/>
<protein>
    <recommendedName>
        <fullName evidence="1">Acid phosphatase</fullName>
        <ecNumber evidence="1">3.1.3.2</ecNumber>
    </recommendedName>
</protein>
<dbReference type="GO" id="GO:0003993">
    <property type="term" value="F:acid phosphatase activity"/>
    <property type="evidence" value="ECO:0007669"/>
    <property type="project" value="UniProtKB-EC"/>
</dbReference>
<comment type="similarity">
    <text evidence="1">Belongs to the class A bacterial acid phosphatase family.</text>
</comment>
<dbReference type="PIRSF" id="PIRSF000897">
    <property type="entry name" value="Acid_Ptase_ClsA"/>
    <property type="match status" value="1"/>
</dbReference>
<sequence>MPIDILPSPVTRRPIRTAAIVASGLLVAFAAGGSTAKSDNPGYLSTGEFDVTHVLEPAPRKGDPRYETDRIIFRATRKLFGTPRWQLATNDADTSRPALMRDFSCAVGVALTPETAPLTLRLISRAGADTAAQTNIAKNYYRRARPYHQDKGPVCQPVAQLADSYDYPSGHTTWGWTWALILTELAPDRAGPILRRGRAYGDSRFVCGAHNESAVEGGMLSASATMALVRTKPAFQQDLAAARAEIDRLRADPATPRPQGCAAEEALVAQRVMPKLDR</sequence>
<evidence type="ECO:0000259" key="2">
    <source>
        <dbReference type="SMART" id="SM00014"/>
    </source>
</evidence>
<dbReference type="GO" id="GO:0030288">
    <property type="term" value="C:outer membrane-bounded periplasmic space"/>
    <property type="evidence" value="ECO:0007669"/>
    <property type="project" value="InterPro"/>
</dbReference>
<comment type="caution">
    <text evidence="3">The sequence shown here is derived from an EMBL/GenBank/DDBJ whole genome shotgun (WGS) entry which is preliminary data.</text>
</comment>
<dbReference type="InterPro" id="IPR001011">
    <property type="entry name" value="Acid_Pase_classA_bac"/>
</dbReference>
<name>A0A0D1KZX8_9SPHN</name>
<dbReference type="Gene3D" id="1.20.144.10">
    <property type="entry name" value="Phosphatidic acid phosphatase type 2/haloperoxidase"/>
    <property type="match status" value="1"/>
</dbReference>
<dbReference type="EMBL" id="JXTP01000011">
    <property type="protein sequence ID" value="KIU29829.1"/>
    <property type="molecule type" value="Genomic_DNA"/>
</dbReference>
<dbReference type="CDD" id="cd03397">
    <property type="entry name" value="PAP2_acid_phosphatase"/>
    <property type="match status" value="1"/>
</dbReference>
<dbReference type="PATRIC" id="fig|1549858.7.peg.1669"/>
<gene>
    <name evidence="3" type="ORF">SR41_02470</name>
</gene>
<evidence type="ECO:0000313" key="4">
    <source>
        <dbReference type="Proteomes" id="UP000033203"/>
    </source>
</evidence>
<comment type="catalytic activity">
    <reaction evidence="1">
        <text>a phosphate monoester + H2O = an alcohol + phosphate</text>
        <dbReference type="Rhea" id="RHEA:15017"/>
        <dbReference type="ChEBI" id="CHEBI:15377"/>
        <dbReference type="ChEBI" id="CHEBI:30879"/>
        <dbReference type="ChEBI" id="CHEBI:43474"/>
        <dbReference type="ChEBI" id="CHEBI:67140"/>
        <dbReference type="EC" id="3.1.3.2"/>
    </reaction>
</comment>
<accession>A0A0D1KZX8</accession>
<dbReference type="PRINTS" id="PR00483">
    <property type="entry name" value="BACPHPHTASE"/>
</dbReference>
<dbReference type="EC" id="3.1.3.2" evidence="1"/>
<reference evidence="3 4" key="1">
    <citation type="submission" date="2015-01" db="EMBL/GenBank/DDBJ databases">
        <title>Genome of Sphingomonas taxi strain 30a.</title>
        <authorList>
            <person name="Eevers N."/>
            <person name="Van Hamme J."/>
            <person name="Bottos E."/>
            <person name="Weyens N."/>
            <person name="Vangronsveld J."/>
        </authorList>
    </citation>
    <scope>NUCLEOTIDE SEQUENCE [LARGE SCALE GENOMIC DNA]</scope>
    <source>
        <strain evidence="3 4">30a</strain>
    </source>
</reference>
<dbReference type="SUPFAM" id="SSF48317">
    <property type="entry name" value="Acid phosphatase/Vanadium-dependent haloperoxidase"/>
    <property type="match status" value="1"/>
</dbReference>
<dbReference type="InterPro" id="IPR036938">
    <property type="entry name" value="PAP2/HPO_sf"/>
</dbReference>
<keyword evidence="1" id="KW-0378">Hydrolase</keyword>
<dbReference type="AlphaFoldDB" id="A0A0D1KZX8"/>
<dbReference type="SMART" id="SM00014">
    <property type="entry name" value="acidPPc"/>
    <property type="match status" value="1"/>
</dbReference>
<dbReference type="Pfam" id="PF01569">
    <property type="entry name" value="PAP2"/>
    <property type="match status" value="1"/>
</dbReference>
<evidence type="ECO:0000313" key="3">
    <source>
        <dbReference type="EMBL" id="KIU29829.1"/>
    </source>
</evidence>
<evidence type="ECO:0000256" key="1">
    <source>
        <dbReference type="PIRNR" id="PIRNR000897"/>
    </source>
</evidence>